<organism evidence="2 3">
    <name type="scientific">Camelina sativa</name>
    <name type="common">False flax</name>
    <name type="synonym">Myagrum sativum</name>
    <dbReference type="NCBI Taxonomy" id="90675"/>
    <lineage>
        <taxon>Eukaryota</taxon>
        <taxon>Viridiplantae</taxon>
        <taxon>Streptophyta</taxon>
        <taxon>Embryophyta</taxon>
        <taxon>Tracheophyta</taxon>
        <taxon>Spermatophyta</taxon>
        <taxon>Magnoliopsida</taxon>
        <taxon>eudicotyledons</taxon>
        <taxon>Gunneridae</taxon>
        <taxon>Pentapetalae</taxon>
        <taxon>rosids</taxon>
        <taxon>malvids</taxon>
        <taxon>Brassicales</taxon>
        <taxon>Brassicaceae</taxon>
        <taxon>Camelineae</taxon>
        <taxon>Camelina</taxon>
    </lineage>
</organism>
<protein>
    <submittedName>
        <fullName evidence="3">Uncharacterized protein LOC104783503</fullName>
    </submittedName>
</protein>
<evidence type="ECO:0000313" key="3">
    <source>
        <dbReference type="RefSeq" id="XP_010506952.1"/>
    </source>
</evidence>
<dbReference type="Proteomes" id="UP000694864">
    <property type="component" value="Chromosome 4"/>
</dbReference>
<sequence length="450" mass="52547">MAKSKASRITAICRTKKCNWRVYCSLEPRLNKWMVKVCHYNHNHGKSSRVSMLKQGVIGGLFREEIRRNVNLPAAAIKDIIKERYDIVVNISKCYKGRRIALDSVFEAQSIQFGKLWDYEKELRRFNKDVTTEILTVDINGRQQFNAVGRDADNKMYPIAWAVVTGENKDTWGWFLQKLKLDLNLGIGKNLTIISDKQKGLVIAVTAELPQAEHRMCARHMYANWKKSFNRSEYKNLFWGVAYSYHEGEYEKNMQMVHAYDPAAYEALLVTEPRRWCRAFFNPESHCADVHNNLSETFNRTIKMARTKPVITMLEDIRRQAMTRISLRWLKEFKLDSHLTPITLAILEKARKDKKYCKPLCSNKYLYEVTEFNIGYSVDLATHQYDNQDNPEKYVADYYQSSYLKNTYVDNIKLVNGEQLWTKTWKSPIGIPNIRKPRGSATTSTKDKEN</sequence>
<dbReference type="RefSeq" id="XP_010506952.1">
    <property type="nucleotide sequence ID" value="XM_010508650.1"/>
</dbReference>
<dbReference type="PANTHER" id="PTHR31973:SF187">
    <property type="entry name" value="MUTATOR TRANSPOSASE MUDRA PROTEIN"/>
    <property type="match status" value="1"/>
</dbReference>
<dbReference type="InterPro" id="IPR018289">
    <property type="entry name" value="MULE_transposase_dom"/>
</dbReference>
<gene>
    <name evidence="3" type="primary">LOC104783503</name>
</gene>
<name>A0ABM0YWM0_CAMSA</name>
<proteinExistence type="predicted"/>
<evidence type="ECO:0000259" key="1">
    <source>
        <dbReference type="Pfam" id="PF10551"/>
    </source>
</evidence>
<accession>A0ABM0YWM0</accession>
<dbReference type="PANTHER" id="PTHR31973">
    <property type="entry name" value="POLYPROTEIN, PUTATIVE-RELATED"/>
    <property type="match status" value="1"/>
</dbReference>
<evidence type="ECO:0000313" key="2">
    <source>
        <dbReference type="Proteomes" id="UP000694864"/>
    </source>
</evidence>
<dbReference type="GeneID" id="104783503"/>
<reference evidence="2" key="1">
    <citation type="journal article" date="2014" name="Nat. Commun.">
        <title>The emerging biofuel crop Camelina sativa retains a highly undifferentiated hexaploid genome structure.</title>
        <authorList>
            <person name="Kagale S."/>
            <person name="Koh C."/>
            <person name="Nixon J."/>
            <person name="Bollina V."/>
            <person name="Clarke W.E."/>
            <person name="Tuteja R."/>
            <person name="Spillane C."/>
            <person name="Robinson S.J."/>
            <person name="Links M.G."/>
            <person name="Clarke C."/>
            <person name="Higgins E.E."/>
            <person name="Huebert T."/>
            <person name="Sharpe A.G."/>
            <person name="Parkin I.A."/>
        </authorList>
    </citation>
    <scope>NUCLEOTIDE SEQUENCE [LARGE SCALE GENOMIC DNA]</scope>
    <source>
        <strain evidence="2">cv. DH55</strain>
    </source>
</reference>
<keyword evidence="2" id="KW-1185">Reference proteome</keyword>
<dbReference type="Pfam" id="PF10551">
    <property type="entry name" value="MULE"/>
    <property type="match status" value="1"/>
</dbReference>
<reference evidence="3" key="2">
    <citation type="submission" date="2025-08" db="UniProtKB">
        <authorList>
            <consortium name="RefSeq"/>
        </authorList>
    </citation>
    <scope>IDENTIFICATION</scope>
    <source>
        <tissue evidence="3">Leaf</tissue>
    </source>
</reference>
<feature type="domain" description="MULE transposase" evidence="1">
    <location>
        <begin position="144"/>
        <end position="224"/>
    </location>
</feature>